<accession>A0ABW4JP28</accession>
<evidence type="ECO:0000259" key="1">
    <source>
        <dbReference type="Pfam" id="PF01261"/>
    </source>
</evidence>
<dbReference type="PANTHER" id="PTHR12110">
    <property type="entry name" value="HYDROXYPYRUVATE ISOMERASE"/>
    <property type="match status" value="1"/>
</dbReference>
<evidence type="ECO:0000313" key="2">
    <source>
        <dbReference type="EMBL" id="MFD1676883.1"/>
    </source>
</evidence>
<proteinExistence type="predicted"/>
<dbReference type="SUPFAM" id="SSF51658">
    <property type="entry name" value="Xylose isomerase-like"/>
    <property type="match status" value="1"/>
</dbReference>
<dbReference type="InterPro" id="IPR036237">
    <property type="entry name" value="Xyl_isomerase-like_sf"/>
</dbReference>
<dbReference type="EMBL" id="JBHUCX010000083">
    <property type="protein sequence ID" value="MFD1676883.1"/>
    <property type="molecule type" value="Genomic_DNA"/>
</dbReference>
<keyword evidence="3" id="KW-1185">Reference proteome</keyword>
<dbReference type="PANTHER" id="PTHR12110:SF41">
    <property type="entry name" value="INOSOSE DEHYDRATASE"/>
    <property type="match status" value="1"/>
</dbReference>
<feature type="domain" description="Xylose isomerase-like TIM barrel" evidence="1">
    <location>
        <begin position="28"/>
        <end position="268"/>
    </location>
</feature>
<name>A0ABW4JP28_9BACL</name>
<keyword evidence="2" id="KW-0413">Isomerase</keyword>
<evidence type="ECO:0000313" key="3">
    <source>
        <dbReference type="Proteomes" id="UP001597079"/>
    </source>
</evidence>
<sequence>MKGRLTIFDLDKLGIITDEVSSSLVDALEWAKCHGLRHVEIRTIDGVNAIDLSDSHLRWIREQVNQSGLFVSCLASPVFKCPLSPSRPVQRGDMFGDQEDTVDGHFEKLQRSIDIAHMLGTRRIRIFSFWRERDPRAFYDEIVSHLREAARVAEERNILLLLENEPSCNGGFAAEVGEFVHAVASPALKVLWDPGNEAYGGRSSFPEGYRAIKEVVAHVHLKDVRHCANGKPVCVPIGSGEIPFIDHFTALQEDGYAGLYTIETHFMPDGGTLADGSSASLAGLKMMVHGE</sequence>
<dbReference type="Pfam" id="PF01261">
    <property type="entry name" value="AP_endonuc_2"/>
    <property type="match status" value="1"/>
</dbReference>
<dbReference type="GO" id="GO:0016853">
    <property type="term" value="F:isomerase activity"/>
    <property type="evidence" value="ECO:0007669"/>
    <property type="project" value="UniProtKB-KW"/>
</dbReference>
<reference evidence="3" key="1">
    <citation type="journal article" date="2019" name="Int. J. Syst. Evol. Microbiol.">
        <title>The Global Catalogue of Microorganisms (GCM) 10K type strain sequencing project: providing services to taxonomists for standard genome sequencing and annotation.</title>
        <authorList>
            <consortium name="The Broad Institute Genomics Platform"/>
            <consortium name="The Broad Institute Genome Sequencing Center for Infectious Disease"/>
            <person name="Wu L."/>
            <person name="Ma J."/>
        </authorList>
    </citation>
    <scope>NUCLEOTIDE SEQUENCE [LARGE SCALE GENOMIC DNA]</scope>
    <source>
        <strain evidence="3">CGMCC 1.12286</strain>
    </source>
</reference>
<gene>
    <name evidence="2" type="ORF">ACFSB2_19605</name>
</gene>
<comment type="caution">
    <text evidence="2">The sequence shown here is derived from an EMBL/GenBank/DDBJ whole genome shotgun (WGS) entry which is preliminary data.</text>
</comment>
<dbReference type="Gene3D" id="3.20.20.150">
    <property type="entry name" value="Divalent-metal-dependent TIM barrel enzymes"/>
    <property type="match status" value="1"/>
</dbReference>
<protein>
    <submittedName>
        <fullName evidence="2">Sugar phosphate isomerase/epimerase family protein</fullName>
    </submittedName>
</protein>
<dbReference type="RefSeq" id="WP_377944791.1">
    <property type="nucleotide sequence ID" value="NZ_JBHUCX010000083.1"/>
</dbReference>
<dbReference type="Proteomes" id="UP001597079">
    <property type="component" value="Unassembled WGS sequence"/>
</dbReference>
<dbReference type="InterPro" id="IPR013022">
    <property type="entry name" value="Xyl_isomerase-like_TIM-brl"/>
</dbReference>
<dbReference type="InterPro" id="IPR050312">
    <property type="entry name" value="IolE/XylAMocC-like"/>
</dbReference>
<organism evidence="2 3">
    <name type="scientific">Alicyclobacillus fodiniaquatilis</name>
    <dbReference type="NCBI Taxonomy" id="1661150"/>
    <lineage>
        <taxon>Bacteria</taxon>
        <taxon>Bacillati</taxon>
        <taxon>Bacillota</taxon>
        <taxon>Bacilli</taxon>
        <taxon>Bacillales</taxon>
        <taxon>Alicyclobacillaceae</taxon>
        <taxon>Alicyclobacillus</taxon>
    </lineage>
</organism>